<dbReference type="CDD" id="cd06581">
    <property type="entry name" value="TM_PBP1_LivM_like"/>
    <property type="match status" value="1"/>
</dbReference>
<keyword evidence="8" id="KW-1185">Reference proteome</keyword>
<feature type="transmembrane region" description="Helical" evidence="6">
    <location>
        <begin position="284"/>
        <end position="303"/>
    </location>
</feature>
<dbReference type="AlphaFoldDB" id="A0A285PBJ4"/>
<proteinExistence type="predicted"/>
<evidence type="ECO:0000256" key="5">
    <source>
        <dbReference type="ARBA" id="ARBA00023136"/>
    </source>
</evidence>
<evidence type="ECO:0000313" key="8">
    <source>
        <dbReference type="Proteomes" id="UP000219439"/>
    </source>
</evidence>
<feature type="transmembrane region" description="Helical" evidence="6">
    <location>
        <begin position="208"/>
        <end position="228"/>
    </location>
</feature>
<organism evidence="7 8">
    <name type="scientific">Cohaesibacter gelatinilyticus</name>
    <dbReference type="NCBI Taxonomy" id="372072"/>
    <lineage>
        <taxon>Bacteria</taxon>
        <taxon>Pseudomonadati</taxon>
        <taxon>Pseudomonadota</taxon>
        <taxon>Alphaproteobacteria</taxon>
        <taxon>Hyphomicrobiales</taxon>
        <taxon>Cohaesibacteraceae</taxon>
    </lineage>
</organism>
<dbReference type="RefSeq" id="WP_097153476.1">
    <property type="nucleotide sequence ID" value="NZ_OBEL01000002.1"/>
</dbReference>
<keyword evidence="5 6" id="KW-0472">Membrane</keyword>
<feature type="transmembrane region" description="Helical" evidence="6">
    <location>
        <begin position="248"/>
        <end position="272"/>
    </location>
</feature>
<dbReference type="GO" id="GO:0005886">
    <property type="term" value="C:plasma membrane"/>
    <property type="evidence" value="ECO:0007669"/>
    <property type="project" value="UniProtKB-SubCell"/>
</dbReference>
<dbReference type="Pfam" id="PF02653">
    <property type="entry name" value="BPD_transp_2"/>
    <property type="match status" value="1"/>
</dbReference>
<keyword evidence="2" id="KW-1003">Cell membrane</keyword>
<feature type="transmembrane region" description="Helical" evidence="6">
    <location>
        <begin position="84"/>
        <end position="103"/>
    </location>
</feature>
<dbReference type="OrthoDB" id="9034298at2"/>
<feature type="transmembrane region" description="Helical" evidence="6">
    <location>
        <begin position="7"/>
        <end position="28"/>
    </location>
</feature>
<keyword evidence="4 6" id="KW-1133">Transmembrane helix</keyword>
<dbReference type="EMBL" id="OBEL01000002">
    <property type="protein sequence ID" value="SNZ19102.1"/>
    <property type="molecule type" value="Genomic_DNA"/>
</dbReference>
<accession>A0A285PBJ4</accession>
<dbReference type="GO" id="GO:0015658">
    <property type="term" value="F:branched-chain amino acid transmembrane transporter activity"/>
    <property type="evidence" value="ECO:0007669"/>
    <property type="project" value="InterPro"/>
</dbReference>
<evidence type="ECO:0000256" key="3">
    <source>
        <dbReference type="ARBA" id="ARBA00022692"/>
    </source>
</evidence>
<evidence type="ECO:0000256" key="2">
    <source>
        <dbReference type="ARBA" id="ARBA00022475"/>
    </source>
</evidence>
<evidence type="ECO:0000256" key="1">
    <source>
        <dbReference type="ARBA" id="ARBA00004651"/>
    </source>
</evidence>
<sequence length="326" mass="34918">MSANQPIYIHLLLTAVIAAVLPIVLPSYVLATEILIFAMAAIGCNLLLGYTGLLSFGQALFFGAGAYAAGLLSIHYNPGLVPTILASILTGAVLAVVVGFFAIRRKGIYFVMLTLAFAQLGYYVAFLAEPITGGEDGLLDVVRPTFTIPFVTEFKFATDTSFYILTSIVFVLIFVAMQRLVDSPLGSVLKAIKQNEARAEAIGYQVKLYKIAVFAFSGAVTAVAGTFYATMLRFAPLSNIDIETSEVILFMCVLGGLGSLYGSVFGAIIFLVATDILADLWPRWMLLLGLLLIIVMLYLPGGLSEATQKAISKLRGSDIKKEGSHA</sequence>
<dbReference type="InterPro" id="IPR001851">
    <property type="entry name" value="ABC_transp_permease"/>
</dbReference>
<dbReference type="PANTHER" id="PTHR30482">
    <property type="entry name" value="HIGH-AFFINITY BRANCHED-CHAIN AMINO ACID TRANSPORT SYSTEM PERMEASE"/>
    <property type="match status" value="1"/>
</dbReference>
<keyword evidence="3 6" id="KW-0812">Transmembrane</keyword>
<evidence type="ECO:0000256" key="4">
    <source>
        <dbReference type="ARBA" id="ARBA00022989"/>
    </source>
</evidence>
<feature type="transmembrane region" description="Helical" evidence="6">
    <location>
        <begin position="108"/>
        <end position="128"/>
    </location>
</feature>
<comment type="subcellular location">
    <subcellularLocation>
        <location evidence="1">Cell membrane</location>
        <topology evidence="1">Multi-pass membrane protein</topology>
    </subcellularLocation>
</comment>
<evidence type="ECO:0000313" key="7">
    <source>
        <dbReference type="EMBL" id="SNZ19102.1"/>
    </source>
</evidence>
<reference evidence="7 8" key="1">
    <citation type="submission" date="2017-09" db="EMBL/GenBank/DDBJ databases">
        <authorList>
            <person name="Ehlers B."/>
            <person name="Leendertz F.H."/>
        </authorList>
    </citation>
    <scope>NUCLEOTIDE SEQUENCE [LARGE SCALE GENOMIC DNA]</scope>
    <source>
        <strain evidence="7 8">DSM 18289</strain>
    </source>
</reference>
<name>A0A285PBJ4_9HYPH</name>
<feature type="transmembrane region" description="Helical" evidence="6">
    <location>
        <begin position="34"/>
        <end position="53"/>
    </location>
</feature>
<feature type="transmembrane region" description="Helical" evidence="6">
    <location>
        <begin position="60"/>
        <end position="78"/>
    </location>
</feature>
<protein>
    <submittedName>
        <fullName evidence="7">Amino acid/amide ABC transporter membrane protein 2, HAAT family</fullName>
    </submittedName>
</protein>
<evidence type="ECO:0000256" key="6">
    <source>
        <dbReference type="SAM" id="Phobius"/>
    </source>
</evidence>
<dbReference type="PANTHER" id="PTHR30482:SF17">
    <property type="entry name" value="ABC TRANSPORTER ATP-BINDING PROTEIN"/>
    <property type="match status" value="1"/>
</dbReference>
<feature type="transmembrane region" description="Helical" evidence="6">
    <location>
        <begin position="162"/>
        <end position="181"/>
    </location>
</feature>
<dbReference type="InterPro" id="IPR043428">
    <property type="entry name" value="LivM-like"/>
</dbReference>
<dbReference type="Proteomes" id="UP000219439">
    <property type="component" value="Unassembled WGS sequence"/>
</dbReference>
<gene>
    <name evidence="7" type="ORF">SAMN06265368_2181</name>
</gene>